<dbReference type="InterPro" id="IPR046348">
    <property type="entry name" value="SIS_dom_sf"/>
</dbReference>
<feature type="initiator methionine" description="Removed" evidence="11">
    <location>
        <position position="1"/>
    </location>
</feature>
<evidence type="ECO:0000256" key="9">
    <source>
        <dbReference type="ARBA" id="ARBA00022962"/>
    </source>
</evidence>
<keyword evidence="5 11" id="KW-0963">Cytoplasm</keyword>
<dbReference type="CDD" id="cd05008">
    <property type="entry name" value="SIS_GlmS_GlmD_1"/>
    <property type="match status" value="1"/>
</dbReference>
<dbReference type="GO" id="GO:0006047">
    <property type="term" value="P:UDP-N-acetylglucosamine metabolic process"/>
    <property type="evidence" value="ECO:0007669"/>
    <property type="project" value="TreeGrafter"/>
</dbReference>
<dbReference type="SUPFAM" id="SSF53697">
    <property type="entry name" value="SIS domain"/>
    <property type="match status" value="1"/>
</dbReference>
<dbReference type="GO" id="GO:0097367">
    <property type="term" value="F:carbohydrate derivative binding"/>
    <property type="evidence" value="ECO:0007669"/>
    <property type="project" value="InterPro"/>
</dbReference>
<keyword evidence="12" id="KW-0472">Membrane</keyword>
<evidence type="ECO:0000256" key="4">
    <source>
        <dbReference type="ARBA" id="ARBA00016090"/>
    </source>
</evidence>
<comment type="function">
    <text evidence="10 11">Catalyzes the first step in hexosamine metabolism, converting fructose-6P into glucosamine-6P using glutamine as a nitrogen source.</text>
</comment>
<protein>
    <recommendedName>
        <fullName evidence="4 11">Glutamine--fructose-6-phosphate aminotransferase [isomerizing]</fullName>
        <ecNumber evidence="3 11">2.6.1.16</ecNumber>
    </recommendedName>
    <alternativeName>
        <fullName evidence="11">D-fructose-6-phosphate amidotransferase</fullName>
    </alternativeName>
    <alternativeName>
        <fullName evidence="11">GFAT</fullName>
    </alternativeName>
    <alternativeName>
        <fullName evidence="11">Glucosamine-6-phosphate synthase</fullName>
    </alternativeName>
    <alternativeName>
        <fullName evidence="11">Hexosephosphate aminotransferase</fullName>
    </alternativeName>
    <alternativeName>
        <fullName evidence="11">L-glutamine--D-fructose-6-phosphate amidotransferase</fullName>
    </alternativeName>
</protein>
<evidence type="ECO:0000313" key="16">
    <source>
        <dbReference type="Proteomes" id="UP000605805"/>
    </source>
</evidence>
<dbReference type="InterPro" id="IPR035466">
    <property type="entry name" value="GlmS/AgaS_SIS"/>
</dbReference>
<keyword evidence="12" id="KW-0812">Transmembrane</keyword>
<dbReference type="CDD" id="cd00714">
    <property type="entry name" value="GFAT"/>
    <property type="match status" value="1"/>
</dbReference>
<dbReference type="Pfam" id="PF01380">
    <property type="entry name" value="SIS"/>
    <property type="match status" value="2"/>
</dbReference>
<evidence type="ECO:0000256" key="10">
    <source>
        <dbReference type="ARBA" id="ARBA00055466"/>
    </source>
</evidence>
<dbReference type="Pfam" id="PF13522">
    <property type="entry name" value="GATase_6"/>
    <property type="match status" value="1"/>
</dbReference>
<evidence type="ECO:0000256" key="12">
    <source>
        <dbReference type="SAM" id="Phobius"/>
    </source>
</evidence>
<feature type="domain" description="SIS" evidence="14">
    <location>
        <begin position="471"/>
        <end position="610"/>
    </location>
</feature>
<evidence type="ECO:0000256" key="1">
    <source>
        <dbReference type="ARBA" id="ARBA00001031"/>
    </source>
</evidence>
<dbReference type="InterPro" id="IPR035490">
    <property type="entry name" value="GlmS/FrlB_SIS"/>
</dbReference>
<comment type="catalytic activity">
    <reaction evidence="1 11">
        <text>D-fructose 6-phosphate + L-glutamine = D-glucosamine 6-phosphate + L-glutamate</text>
        <dbReference type="Rhea" id="RHEA:13237"/>
        <dbReference type="ChEBI" id="CHEBI:29985"/>
        <dbReference type="ChEBI" id="CHEBI:58359"/>
        <dbReference type="ChEBI" id="CHEBI:58725"/>
        <dbReference type="ChEBI" id="CHEBI:61527"/>
        <dbReference type="EC" id="2.6.1.16"/>
    </reaction>
</comment>
<dbReference type="Gene3D" id="3.60.20.10">
    <property type="entry name" value="Glutamine Phosphoribosylpyrophosphate, subunit 1, domain 1"/>
    <property type="match status" value="1"/>
</dbReference>
<keyword evidence="8" id="KW-0677">Repeat</keyword>
<dbReference type="PROSITE" id="PS51464">
    <property type="entry name" value="SIS"/>
    <property type="match status" value="2"/>
</dbReference>
<comment type="subunit">
    <text evidence="11">Homodimer.</text>
</comment>
<keyword evidence="9" id="KW-0315">Glutamine amidotransferase</keyword>
<evidence type="ECO:0000256" key="5">
    <source>
        <dbReference type="ARBA" id="ARBA00022490"/>
    </source>
</evidence>
<dbReference type="PANTHER" id="PTHR10937:SF0">
    <property type="entry name" value="GLUTAMINE--FRUCTOSE-6-PHOSPHATE TRANSAMINASE (ISOMERIZING)"/>
    <property type="match status" value="1"/>
</dbReference>
<dbReference type="GO" id="GO:0004360">
    <property type="term" value="F:glutamine-fructose-6-phosphate transaminase (isomerizing) activity"/>
    <property type="evidence" value="ECO:0007669"/>
    <property type="project" value="UniProtKB-UniRule"/>
</dbReference>
<evidence type="ECO:0000256" key="11">
    <source>
        <dbReference type="HAMAP-Rule" id="MF_00164"/>
    </source>
</evidence>
<comment type="caution">
    <text evidence="15">The sequence shown here is derived from an EMBL/GenBank/DDBJ whole genome shotgun (WGS) entry which is preliminary data.</text>
</comment>
<dbReference type="SUPFAM" id="SSF56235">
    <property type="entry name" value="N-terminal nucleophile aminohydrolases (Ntn hydrolases)"/>
    <property type="match status" value="1"/>
</dbReference>
<dbReference type="InterPro" id="IPR047084">
    <property type="entry name" value="GFAT_N"/>
</dbReference>
<dbReference type="EC" id="2.6.1.16" evidence="3 11"/>
<evidence type="ECO:0000313" key="15">
    <source>
        <dbReference type="EMBL" id="HIP56652.1"/>
    </source>
</evidence>
<dbReference type="AlphaFoldDB" id="A0A832YY13"/>
<keyword evidence="6 11" id="KW-0032">Aminotransferase</keyword>
<dbReference type="NCBIfam" id="TIGR01135">
    <property type="entry name" value="glmS"/>
    <property type="match status" value="1"/>
</dbReference>
<dbReference type="GO" id="GO:0006487">
    <property type="term" value="P:protein N-linked glycosylation"/>
    <property type="evidence" value="ECO:0007669"/>
    <property type="project" value="TreeGrafter"/>
</dbReference>
<keyword evidence="12" id="KW-1133">Transmembrane helix</keyword>
<dbReference type="InterPro" id="IPR005855">
    <property type="entry name" value="GFAT"/>
</dbReference>
<dbReference type="GO" id="GO:0006002">
    <property type="term" value="P:fructose 6-phosphate metabolic process"/>
    <property type="evidence" value="ECO:0007669"/>
    <property type="project" value="TreeGrafter"/>
</dbReference>
<evidence type="ECO:0000259" key="14">
    <source>
        <dbReference type="PROSITE" id="PS51464"/>
    </source>
</evidence>
<dbReference type="FunFam" id="3.60.20.10:FF:000006">
    <property type="entry name" value="Glutamine--fructose-6-phosphate aminotransferase [isomerizing]"/>
    <property type="match status" value="1"/>
</dbReference>
<keyword evidence="7 11" id="KW-0808">Transferase</keyword>
<dbReference type="InterPro" id="IPR029055">
    <property type="entry name" value="Ntn_hydrolases_N"/>
</dbReference>
<feature type="domain" description="Glutamine amidotransferase type-2" evidence="13">
    <location>
        <begin position="2"/>
        <end position="225"/>
    </location>
</feature>
<dbReference type="HAMAP" id="MF_00164">
    <property type="entry name" value="GlmS"/>
    <property type="match status" value="1"/>
</dbReference>
<feature type="active site" description="Nucleophile; for GATase activity" evidence="11">
    <location>
        <position position="2"/>
    </location>
</feature>
<feature type="active site" description="For Fru-6P isomerization activity" evidence="11">
    <location>
        <position position="615"/>
    </location>
</feature>
<evidence type="ECO:0000259" key="13">
    <source>
        <dbReference type="PROSITE" id="PS51278"/>
    </source>
</evidence>
<evidence type="ECO:0000256" key="6">
    <source>
        <dbReference type="ARBA" id="ARBA00022576"/>
    </source>
</evidence>
<organism evidence="15 16">
    <name type="scientific">Ignisphaera aggregans</name>
    <dbReference type="NCBI Taxonomy" id="334771"/>
    <lineage>
        <taxon>Archaea</taxon>
        <taxon>Thermoproteota</taxon>
        <taxon>Thermoprotei</taxon>
        <taxon>Desulfurococcales</taxon>
        <taxon>Desulfurococcaceae</taxon>
        <taxon>Ignisphaera</taxon>
    </lineage>
</organism>
<dbReference type="EMBL" id="DQTV01000025">
    <property type="protein sequence ID" value="HIP56652.1"/>
    <property type="molecule type" value="Genomic_DNA"/>
</dbReference>
<dbReference type="CDD" id="cd05009">
    <property type="entry name" value="SIS_GlmS_GlmD_2"/>
    <property type="match status" value="1"/>
</dbReference>
<evidence type="ECO:0000256" key="8">
    <source>
        <dbReference type="ARBA" id="ARBA00022737"/>
    </source>
</evidence>
<comment type="subcellular location">
    <subcellularLocation>
        <location evidence="2 11">Cytoplasm</location>
    </subcellularLocation>
</comment>
<dbReference type="GO" id="GO:0005975">
    <property type="term" value="P:carbohydrate metabolic process"/>
    <property type="evidence" value="ECO:0007669"/>
    <property type="project" value="UniProtKB-UniRule"/>
</dbReference>
<dbReference type="PANTHER" id="PTHR10937">
    <property type="entry name" value="GLUCOSAMINE--FRUCTOSE-6-PHOSPHATE AMINOTRANSFERASE, ISOMERIZING"/>
    <property type="match status" value="1"/>
</dbReference>
<dbReference type="PROSITE" id="PS51278">
    <property type="entry name" value="GATASE_TYPE_2"/>
    <property type="match status" value="1"/>
</dbReference>
<evidence type="ECO:0000256" key="2">
    <source>
        <dbReference type="ARBA" id="ARBA00004496"/>
    </source>
</evidence>
<reference evidence="15" key="1">
    <citation type="journal article" date="2020" name="ISME J.">
        <title>Gammaproteobacteria mediating utilization of methyl-, sulfur- and petroleum organic compounds in deep ocean hydrothermal plumes.</title>
        <authorList>
            <person name="Zhou Z."/>
            <person name="Liu Y."/>
            <person name="Pan J."/>
            <person name="Cron B.R."/>
            <person name="Toner B.M."/>
            <person name="Anantharaman K."/>
            <person name="Breier J.A."/>
            <person name="Dick G.J."/>
            <person name="Li M."/>
        </authorList>
    </citation>
    <scope>NUCLEOTIDE SEQUENCE</scope>
    <source>
        <strain evidence="15">SZUA-1435</strain>
    </source>
</reference>
<gene>
    <name evidence="11 15" type="primary">glmS</name>
    <name evidence="15" type="ORF">EYH02_01065</name>
</gene>
<evidence type="ECO:0000256" key="3">
    <source>
        <dbReference type="ARBA" id="ARBA00012916"/>
    </source>
</evidence>
<dbReference type="InterPro" id="IPR001347">
    <property type="entry name" value="SIS_dom"/>
</dbReference>
<sequence>MCGIIGIVALSSALKESLGMVLYRCLKNLEYRGYDSVGYAVIDNSGKLIVRKSKGKIDDVYTKLGFNKASGSIGIGHTRWATHGRPSDENAHPHTDCYGLIAVVHNGIIENFRELREWLESRGHVFKSETDTEVVPHLIEEFKKLGMDSYTAFKKAISVLRGTFAIIAIDIDAPDRIFFAKNTSPLVIGFGDKAMFIASDIPAFLDFTNRVLVLYDGEVGYITANQVFIESVEQSALDNTPPRTKPVSYDHRVRVIAWSREEASKGGYPHYMLKEIYEQPQALAQTIAGLREGVDEAIELLRKAEKVVFVAAGSSYHAAFIGRLAMINLGGVWSDAIVSSEARWYVSGLSDRDVVIAVSQSGETIDTLLAVREAKKVGARVIAISNVVDSAIPRESDVAIYTRAGPEISVAATKTFTTQIATLLYLSVRLGLVKRAIGEEEANTIIQDLTRIPKAVERVLERYGNAVKSLASKVFEKISSCYYLGRGLGLGVAMEGALKMKEIAYVHAEAYPAGESKHGPIALVEKGFPVIFVSLGEIDRELIESNIEEMKSRDAITIAITPKGFEFKSADHVIRVPRVHPYVLPIAAIVPLQLLAYYVAVNRGYDPDKPRNLAKTVTVV</sequence>
<proteinExistence type="inferred from homology"/>
<dbReference type="FunFam" id="3.40.50.10490:FF:000001">
    <property type="entry name" value="Glutamine--fructose-6-phosphate aminotransferase [isomerizing]"/>
    <property type="match status" value="1"/>
</dbReference>
<name>A0A832YY13_9CREN</name>
<feature type="transmembrane region" description="Helical" evidence="12">
    <location>
        <begin position="582"/>
        <end position="601"/>
    </location>
</feature>
<dbReference type="NCBIfam" id="NF001484">
    <property type="entry name" value="PRK00331.1"/>
    <property type="match status" value="1"/>
</dbReference>
<dbReference type="GO" id="GO:0005737">
    <property type="term" value="C:cytoplasm"/>
    <property type="evidence" value="ECO:0007669"/>
    <property type="project" value="UniProtKB-SubCell"/>
</dbReference>
<evidence type="ECO:0000256" key="7">
    <source>
        <dbReference type="ARBA" id="ARBA00022679"/>
    </source>
</evidence>
<dbReference type="Gene3D" id="3.40.50.10490">
    <property type="entry name" value="Glucose-6-phosphate isomerase like protein, domain 1"/>
    <property type="match status" value="2"/>
</dbReference>
<dbReference type="InterPro" id="IPR017932">
    <property type="entry name" value="GATase_2_dom"/>
</dbReference>
<accession>A0A832YY13</accession>
<feature type="domain" description="SIS" evidence="14">
    <location>
        <begin position="297"/>
        <end position="437"/>
    </location>
</feature>
<dbReference type="Proteomes" id="UP000605805">
    <property type="component" value="Unassembled WGS sequence"/>
</dbReference>